<proteinExistence type="inferred from homology"/>
<dbReference type="EMBL" id="BAAARE010000007">
    <property type="protein sequence ID" value="GAA2480465.1"/>
    <property type="molecule type" value="Genomic_DNA"/>
</dbReference>
<evidence type="ECO:0000256" key="6">
    <source>
        <dbReference type="ARBA" id="ARBA00022833"/>
    </source>
</evidence>
<protein>
    <recommendedName>
        <fullName evidence="8">Neutral metalloproteinase</fullName>
        <ecNumber evidence="8">3.4.24.-</ecNumber>
    </recommendedName>
</protein>
<dbReference type="InterPro" id="IPR011096">
    <property type="entry name" value="FTP_domain"/>
</dbReference>
<dbReference type="PANTHER" id="PTHR33794">
    <property type="entry name" value="BACILLOLYSIN"/>
    <property type="match status" value="1"/>
</dbReference>
<dbReference type="InterPro" id="IPR023612">
    <property type="entry name" value="Peptidase_M4"/>
</dbReference>
<comment type="caution">
    <text evidence="12">The sequence shown here is derived from an EMBL/GenBank/DDBJ whole genome shotgun (WGS) entry which is preliminary data.</text>
</comment>
<dbReference type="InterPro" id="IPR001570">
    <property type="entry name" value="Peptidase_M4_C_domain"/>
</dbReference>
<evidence type="ECO:0000256" key="1">
    <source>
        <dbReference type="ARBA" id="ARBA00009388"/>
    </source>
</evidence>
<organism evidence="12 13">
    <name type="scientific">Terrabacter carboxydivorans</name>
    <dbReference type="NCBI Taxonomy" id="619730"/>
    <lineage>
        <taxon>Bacteria</taxon>
        <taxon>Bacillati</taxon>
        <taxon>Actinomycetota</taxon>
        <taxon>Actinomycetes</taxon>
        <taxon>Micrococcales</taxon>
        <taxon>Intrasporangiaceae</taxon>
        <taxon>Terrabacter</taxon>
    </lineage>
</organism>
<dbReference type="Gene3D" id="1.10.390.10">
    <property type="entry name" value="Neutral Protease Domain 2"/>
    <property type="match status" value="1"/>
</dbReference>
<dbReference type="PANTHER" id="PTHR33794:SF1">
    <property type="entry name" value="BACILLOLYSIN"/>
    <property type="match status" value="1"/>
</dbReference>
<keyword evidence="6 8" id="KW-0862">Zinc</keyword>
<dbReference type="Gene3D" id="3.10.170.10">
    <property type="match status" value="1"/>
</dbReference>
<name>A0ABN3LDC1_9MICO</name>
<feature type="signal peptide" evidence="8">
    <location>
        <begin position="1"/>
        <end position="30"/>
    </location>
</feature>
<comment type="function">
    <text evidence="8">Extracellular zinc metalloprotease.</text>
</comment>
<dbReference type="Pfam" id="PF07504">
    <property type="entry name" value="FTP"/>
    <property type="match status" value="1"/>
</dbReference>
<dbReference type="Pfam" id="PF01447">
    <property type="entry name" value="Peptidase_M4"/>
    <property type="match status" value="1"/>
</dbReference>
<comment type="subcellular location">
    <subcellularLocation>
        <location evidence="8">Secreted</location>
    </subcellularLocation>
</comment>
<evidence type="ECO:0000313" key="12">
    <source>
        <dbReference type="EMBL" id="GAA2480465.1"/>
    </source>
</evidence>
<evidence type="ECO:0000313" key="13">
    <source>
        <dbReference type="Proteomes" id="UP001500730"/>
    </source>
</evidence>
<keyword evidence="7 8" id="KW-0482">Metalloprotease</keyword>
<evidence type="ECO:0000256" key="5">
    <source>
        <dbReference type="ARBA" id="ARBA00022801"/>
    </source>
</evidence>
<accession>A0ABN3LDC1</accession>
<feature type="domain" description="Peptidase M4 C-terminal" evidence="10">
    <location>
        <begin position="352"/>
        <end position="526"/>
    </location>
</feature>
<reference evidence="12 13" key="1">
    <citation type="journal article" date="2019" name="Int. J. Syst. Evol. Microbiol.">
        <title>The Global Catalogue of Microorganisms (GCM) 10K type strain sequencing project: providing services to taxonomists for standard genome sequencing and annotation.</title>
        <authorList>
            <consortium name="The Broad Institute Genomics Platform"/>
            <consortium name="The Broad Institute Genome Sequencing Center for Infectious Disease"/>
            <person name="Wu L."/>
            <person name="Ma J."/>
        </authorList>
    </citation>
    <scope>NUCLEOTIDE SEQUENCE [LARGE SCALE GENOMIC DNA]</scope>
    <source>
        <strain evidence="12 13">JCM 16259</strain>
    </source>
</reference>
<comment type="similarity">
    <text evidence="1 8">Belongs to the peptidase M4 family.</text>
</comment>
<keyword evidence="2 8" id="KW-0645">Protease</keyword>
<dbReference type="Gene3D" id="3.10.450.490">
    <property type="match status" value="1"/>
</dbReference>
<dbReference type="Pfam" id="PF02868">
    <property type="entry name" value="Peptidase_M4_C"/>
    <property type="match status" value="1"/>
</dbReference>
<dbReference type="CDD" id="cd09597">
    <property type="entry name" value="M4_TLP"/>
    <property type="match status" value="1"/>
</dbReference>
<evidence type="ECO:0000259" key="10">
    <source>
        <dbReference type="Pfam" id="PF02868"/>
    </source>
</evidence>
<evidence type="ECO:0000259" key="9">
    <source>
        <dbReference type="Pfam" id="PF01447"/>
    </source>
</evidence>
<evidence type="ECO:0000259" key="11">
    <source>
        <dbReference type="Pfam" id="PF07504"/>
    </source>
</evidence>
<sequence length="527" mass="53954">MKKRFVTTTVATAAIAATALATIATSGAQAAPSTSGAGSDRATAAVAAARAHGSSFGLDGDQGLSSRSVATDKDGTTHVRFDRTFKGLPVVGGDLVVHTDAAGGWKGVNAASNSVRVGSTTPTVAAATAAATAARAVDYTVSTSKPTLAVYAMSTPARLVWKTQVDGVGAHGEPAGTAVFVDARSGAVVDQWATEINDAGTGNSLYLGTVTVQTTASAGQWQMIDATRGNARTEDGNNGSTSSTTGTLFTDADNVWGSGTTSNRQSAAVDADFGVGATWDFYKNTFGRNGIKNDGKGARSLVHVGTNWVNASWSDTCFCMRYGDGDGVSYGPLVSLDVAGHEMTHGVTSATAGLAYRRESGGLNESTSDVMGTMVEFTANTAGDPGDYLIGERFSLKTPQKPLRWMDKPSTDGASADCWSKTVGSLDVHYSSGVGNHAFYLLSEGSGAKSLNGYSYNSPTCNGSTVAGIGHDAAAAIWYRALTTYWTSSTNYAGARAGMLSAAKDLYGATSTQYAATAAAWSAVNVN</sequence>
<evidence type="ECO:0000256" key="8">
    <source>
        <dbReference type="RuleBase" id="RU366073"/>
    </source>
</evidence>
<dbReference type="EC" id="3.4.24.-" evidence="8"/>
<keyword evidence="3" id="KW-0479">Metal-binding</keyword>
<keyword evidence="8" id="KW-0964">Secreted</keyword>
<dbReference type="InterPro" id="IPR027268">
    <property type="entry name" value="Peptidase_M4/M1_CTD_sf"/>
</dbReference>
<dbReference type="SUPFAM" id="SSF55486">
    <property type="entry name" value="Metalloproteases ('zincins'), catalytic domain"/>
    <property type="match status" value="1"/>
</dbReference>
<evidence type="ECO:0000256" key="3">
    <source>
        <dbReference type="ARBA" id="ARBA00022723"/>
    </source>
</evidence>
<evidence type="ECO:0000256" key="2">
    <source>
        <dbReference type="ARBA" id="ARBA00022670"/>
    </source>
</evidence>
<gene>
    <name evidence="12" type="ORF">GCM10009858_17610</name>
</gene>
<dbReference type="RefSeq" id="WP_344254479.1">
    <property type="nucleotide sequence ID" value="NZ_BAAARE010000007.1"/>
</dbReference>
<keyword evidence="13" id="KW-1185">Reference proteome</keyword>
<keyword evidence="5 8" id="KW-0378">Hydrolase</keyword>
<evidence type="ECO:0000256" key="7">
    <source>
        <dbReference type="ARBA" id="ARBA00023049"/>
    </source>
</evidence>
<dbReference type="InterPro" id="IPR050728">
    <property type="entry name" value="Zinc_Metalloprotease_M4"/>
</dbReference>
<evidence type="ECO:0000256" key="4">
    <source>
        <dbReference type="ARBA" id="ARBA00022729"/>
    </source>
</evidence>
<dbReference type="PRINTS" id="PR00730">
    <property type="entry name" value="THERMOLYSIN"/>
</dbReference>
<feature type="chain" id="PRO_5044994670" description="Neutral metalloproteinase" evidence="8">
    <location>
        <begin position="31"/>
        <end position="527"/>
    </location>
</feature>
<dbReference type="InterPro" id="IPR013856">
    <property type="entry name" value="Peptidase_M4_domain"/>
</dbReference>
<dbReference type="Proteomes" id="UP001500730">
    <property type="component" value="Unassembled WGS sequence"/>
</dbReference>
<feature type="domain" description="FTP" evidence="11">
    <location>
        <begin position="66"/>
        <end position="110"/>
    </location>
</feature>
<feature type="domain" description="Peptidase M4" evidence="9">
    <location>
        <begin position="200"/>
        <end position="349"/>
    </location>
</feature>
<comment type="cofactor">
    <cofactor evidence="8">
        <name>Zn(2+)</name>
        <dbReference type="ChEBI" id="CHEBI:29105"/>
    </cofactor>
</comment>
<keyword evidence="4 8" id="KW-0732">Signal</keyword>